<dbReference type="EMBL" id="FNQM01000002">
    <property type="protein sequence ID" value="SDZ88792.1"/>
    <property type="molecule type" value="Genomic_DNA"/>
</dbReference>
<evidence type="ECO:0000313" key="3">
    <source>
        <dbReference type="EMBL" id="SDZ88792.1"/>
    </source>
</evidence>
<dbReference type="GO" id="GO:0005737">
    <property type="term" value="C:cytoplasm"/>
    <property type="evidence" value="ECO:0007669"/>
    <property type="project" value="TreeGrafter"/>
</dbReference>
<evidence type="ECO:0000313" key="4">
    <source>
        <dbReference type="Proteomes" id="UP000198703"/>
    </source>
</evidence>
<evidence type="ECO:0000256" key="1">
    <source>
        <dbReference type="ARBA" id="ARBA00023002"/>
    </source>
</evidence>
<feature type="domain" description="FAD dependent oxidoreductase" evidence="2">
    <location>
        <begin position="38"/>
        <end position="383"/>
    </location>
</feature>
<evidence type="ECO:0000259" key="2">
    <source>
        <dbReference type="Pfam" id="PF01266"/>
    </source>
</evidence>
<dbReference type="InterPro" id="IPR036188">
    <property type="entry name" value="FAD/NAD-bd_sf"/>
</dbReference>
<dbReference type="Proteomes" id="UP000198703">
    <property type="component" value="Unassembled WGS sequence"/>
</dbReference>
<dbReference type="OrthoDB" id="9806601at2"/>
<organism evidence="3 4">
    <name type="scientific">Rubrimonas cliftonensis</name>
    <dbReference type="NCBI Taxonomy" id="89524"/>
    <lineage>
        <taxon>Bacteria</taxon>
        <taxon>Pseudomonadati</taxon>
        <taxon>Pseudomonadota</taxon>
        <taxon>Alphaproteobacteria</taxon>
        <taxon>Rhodobacterales</taxon>
        <taxon>Paracoccaceae</taxon>
        <taxon>Rubrimonas</taxon>
    </lineage>
</organism>
<dbReference type="Gene3D" id="3.50.50.60">
    <property type="entry name" value="FAD/NAD(P)-binding domain"/>
    <property type="match status" value="1"/>
</dbReference>
<dbReference type="Pfam" id="PF01266">
    <property type="entry name" value="DAO"/>
    <property type="match status" value="1"/>
</dbReference>
<dbReference type="PANTHER" id="PTHR13847:SF281">
    <property type="entry name" value="FAD DEPENDENT OXIDOREDUCTASE DOMAIN-CONTAINING PROTEIN"/>
    <property type="match status" value="1"/>
</dbReference>
<gene>
    <name evidence="3" type="ORF">SAMN05444370_10249</name>
</gene>
<accession>A0A1H3WQX9</accession>
<protein>
    <submittedName>
        <fullName evidence="3">Gamma-glutamylputrescine oxidase</fullName>
    </submittedName>
</protein>
<proteinExistence type="predicted"/>
<keyword evidence="4" id="KW-1185">Reference proteome</keyword>
<name>A0A1H3WQX9_9RHOB</name>
<dbReference type="PANTHER" id="PTHR13847">
    <property type="entry name" value="SARCOSINE DEHYDROGENASE-RELATED"/>
    <property type="match status" value="1"/>
</dbReference>
<dbReference type="AlphaFoldDB" id="A0A1H3WQX9"/>
<dbReference type="InterPro" id="IPR006076">
    <property type="entry name" value="FAD-dep_OxRdtase"/>
</dbReference>
<dbReference type="Gene3D" id="3.30.9.10">
    <property type="entry name" value="D-Amino Acid Oxidase, subunit A, domain 2"/>
    <property type="match status" value="1"/>
</dbReference>
<dbReference type="STRING" id="89524.SAMN05444370_10249"/>
<dbReference type="RefSeq" id="WP_093248284.1">
    <property type="nucleotide sequence ID" value="NZ_FNQM01000002.1"/>
</dbReference>
<sequence>MNHLFANDLPGAHAPSWYAATANPAPERPELRGETRADVCVVGGGYAGLSAALHLAQAGLDVVVIDAHRMGWGASGRNGGQLSHGPRTDIRTYEKTVGPEDARRIWAISTEATALVKRLVAEHAIACDLAPGHLEAACRPAHLRDFEAYAEHAATRYGHPSIRALGRDEMRARVASPGYHGGLEDGEGGHLHPLNFALGLAAAAEAAGARLHERTLATRLEEGRVETAAGAVTADWVIVAANGYLCRLERGAAARVMPINNFIVATEPLDGAALIPGRECVADSRFVLNYFRLTPDDRLLFGGGETYSQRFPDDVAALVRRPLAKVFPQLRDVRIDHAWGGTLAITAARAPLFRRAGTRTLVIGGWSGAGVHMATMGGAVAAEAVRGALDRWDVLARVPCPPFPGGDRLRPALLALAMTWYALRDRL</sequence>
<dbReference type="GO" id="GO:0016491">
    <property type="term" value="F:oxidoreductase activity"/>
    <property type="evidence" value="ECO:0007669"/>
    <property type="project" value="UniProtKB-KW"/>
</dbReference>
<reference evidence="3 4" key="1">
    <citation type="submission" date="2016-10" db="EMBL/GenBank/DDBJ databases">
        <authorList>
            <person name="de Groot N.N."/>
        </authorList>
    </citation>
    <scope>NUCLEOTIDE SEQUENCE [LARGE SCALE GENOMIC DNA]</scope>
    <source>
        <strain evidence="3 4">DSM 15345</strain>
    </source>
</reference>
<dbReference type="SUPFAM" id="SSF51905">
    <property type="entry name" value="FAD/NAD(P)-binding domain"/>
    <property type="match status" value="1"/>
</dbReference>
<keyword evidence="1" id="KW-0560">Oxidoreductase</keyword>